<dbReference type="AlphaFoldDB" id="A0A2H0LQN2"/>
<dbReference type="Gene3D" id="3.30.750.24">
    <property type="entry name" value="STAS domain"/>
    <property type="match status" value="1"/>
</dbReference>
<organism evidence="2 3">
    <name type="scientific">Candidatus Abzuiibacterium crystallinum</name>
    <dbReference type="NCBI Taxonomy" id="1974748"/>
    <lineage>
        <taxon>Bacteria</taxon>
        <taxon>Pseudomonadati</taxon>
        <taxon>Candidatus Omnitrophota</taxon>
        <taxon>Candidatus Abzuiibacterium</taxon>
    </lineage>
</organism>
<proteinExistence type="predicted"/>
<name>A0A2H0LQN2_9BACT</name>
<protein>
    <recommendedName>
        <fullName evidence="1">STAS domain-containing protein</fullName>
    </recommendedName>
</protein>
<reference evidence="2 3" key="1">
    <citation type="submission" date="2017-09" db="EMBL/GenBank/DDBJ databases">
        <title>Depth-based differentiation of microbial function through sediment-hosted aquifers and enrichment of novel symbionts in the deep terrestrial subsurface.</title>
        <authorList>
            <person name="Probst A.J."/>
            <person name="Ladd B."/>
            <person name="Jarett J.K."/>
            <person name="Geller-Mcgrath D.E."/>
            <person name="Sieber C.M."/>
            <person name="Emerson J.B."/>
            <person name="Anantharaman K."/>
            <person name="Thomas B.C."/>
            <person name="Malmstrom R."/>
            <person name="Stieglmeier M."/>
            <person name="Klingl A."/>
            <person name="Woyke T."/>
            <person name="Ryan C.M."/>
            <person name="Banfield J.F."/>
        </authorList>
    </citation>
    <scope>NUCLEOTIDE SEQUENCE [LARGE SCALE GENOMIC DNA]</scope>
    <source>
        <strain evidence="2">CG11_big_fil_rev_8_21_14_0_20_45_26</strain>
    </source>
</reference>
<gene>
    <name evidence="2" type="ORF">COV74_03625</name>
</gene>
<comment type="caution">
    <text evidence="2">The sequence shown here is derived from an EMBL/GenBank/DDBJ whole genome shotgun (WGS) entry which is preliminary data.</text>
</comment>
<dbReference type="InterPro" id="IPR002645">
    <property type="entry name" value="STAS_dom"/>
</dbReference>
<sequence>MDFRDAMKHKGVDFFEVAGPFLMGTLHKYEEVMRVVAEKPKIRIVSFGKVPFFDPSDLHLLQAFHEKCQRDKISLILLGMQAQPFKMIKEKGLYDSIGPKNFVGNTEEAEKRVLQILSK</sequence>
<evidence type="ECO:0000313" key="3">
    <source>
        <dbReference type="Proteomes" id="UP000230859"/>
    </source>
</evidence>
<dbReference type="PROSITE" id="PS50801">
    <property type="entry name" value="STAS"/>
    <property type="match status" value="1"/>
</dbReference>
<dbReference type="Proteomes" id="UP000230859">
    <property type="component" value="Unassembled WGS sequence"/>
</dbReference>
<dbReference type="SUPFAM" id="SSF52091">
    <property type="entry name" value="SpoIIaa-like"/>
    <property type="match status" value="1"/>
</dbReference>
<accession>A0A2H0LQN2</accession>
<dbReference type="Pfam" id="PF01740">
    <property type="entry name" value="STAS"/>
    <property type="match status" value="1"/>
</dbReference>
<evidence type="ECO:0000259" key="1">
    <source>
        <dbReference type="PROSITE" id="PS50801"/>
    </source>
</evidence>
<feature type="domain" description="STAS" evidence="1">
    <location>
        <begin position="2"/>
        <end position="113"/>
    </location>
</feature>
<dbReference type="EMBL" id="PCVY01000036">
    <property type="protein sequence ID" value="PIQ86722.1"/>
    <property type="molecule type" value="Genomic_DNA"/>
</dbReference>
<dbReference type="InterPro" id="IPR036513">
    <property type="entry name" value="STAS_dom_sf"/>
</dbReference>
<evidence type="ECO:0000313" key="2">
    <source>
        <dbReference type="EMBL" id="PIQ86722.1"/>
    </source>
</evidence>